<evidence type="ECO:0000256" key="4">
    <source>
        <dbReference type="ARBA" id="ARBA00022989"/>
    </source>
</evidence>
<gene>
    <name evidence="8" type="ORF">UFOPK3610_01052</name>
</gene>
<keyword evidence="4 6" id="KW-1133">Transmembrane helix</keyword>
<proteinExistence type="predicted"/>
<accession>A0A6J7HGP4</accession>
<evidence type="ECO:0000256" key="2">
    <source>
        <dbReference type="ARBA" id="ARBA00022475"/>
    </source>
</evidence>
<evidence type="ECO:0000256" key="3">
    <source>
        <dbReference type="ARBA" id="ARBA00022692"/>
    </source>
</evidence>
<sequence length="233" mass="24402">MEPYAALALALAVLLVIPMPLGQRIDRMRPTLGVSAPRLREVLTSLTQRFRARGLRSADARRAGMLDLLSALVAELQAGLPPRTALTRAAEDHPQLCPRTLAAARFGGDVVEAMRADSHTAPVLQNVAAAWQVGESAGAGLVTALGTLLASARASEDVRRQLAAQLAAPKATARMLTALPLIGLLMGLLLGGDPLSWLLSTAPGLVCLFGGVVLTSLGAWWTHRIALGVQAYA</sequence>
<keyword evidence="3 6" id="KW-0812">Transmembrane</keyword>
<reference evidence="8" key="1">
    <citation type="submission" date="2020-05" db="EMBL/GenBank/DDBJ databases">
        <authorList>
            <person name="Chiriac C."/>
            <person name="Salcher M."/>
            <person name="Ghai R."/>
            <person name="Kavagutti S V."/>
        </authorList>
    </citation>
    <scope>NUCLEOTIDE SEQUENCE</scope>
</reference>
<evidence type="ECO:0000313" key="8">
    <source>
        <dbReference type="EMBL" id="CAB4914829.1"/>
    </source>
</evidence>
<dbReference type="GO" id="GO:0005886">
    <property type="term" value="C:plasma membrane"/>
    <property type="evidence" value="ECO:0007669"/>
    <property type="project" value="UniProtKB-SubCell"/>
</dbReference>
<keyword evidence="2" id="KW-1003">Cell membrane</keyword>
<feature type="transmembrane region" description="Helical" evidence="6">
    <location>
        <begin position="197"/>
        <end position="221"/>
    </location>
</feature>
<dbReference type="PANTHER" id="PTHR35007:SF4">
    <property type="entry name" value="CONSERVED TRANSMEMBRANE PROTEIN-RELATED"/>
    <property type="match status" value="1"/>
</dbReference>
<evidence type="ECO:0000259" key="7">
    <source>
        <dbReference type="Pfam" id="PF00482"/>
    </source>
</evidence>
<feature type="transmembrane region" description="Helical" evidence="6">
    <location>
        <begin position="171"/>
        <end position="191"/>
    </location>
</feature>
<evidence type="ECO:0000256" key="1">
    <source>
        <dbReference type="ARBA" id="ARBA00004651"/>
    </source>
</evidence>
<dbReference type="EMBL" id="CAFBMR010000038">
    <property type="protein sequence ID" value="CAB4914829.1"/>
    <property type="molecule type" value="Genomic_DNA"/>
</dbReference>
<comment type="subcellular location">
    <subcellularLocation>
        <location evidence="1">Cell membrane</location>
        <topology evidence="1">Multi-pass membrane protein</topology>
    </subcellularLocation>
</comment>
<protein>
    <submittedName>
        <fullName evidence="8">Unannotated protein</fullName>
    </submittedName>
</protein>
<dbReference type="PANTHER" id="PTHR35007">
    <property type="entry name" value="INTEGRAL MEMBRANE PROTEIN-RELATED"/>
    <property type="match status" value="1"/>
</dbReference>
<evidence type="ECO:0000256" key="6">
    <source>
        <dbReference type="SAM" id="Phobius"/>
    </source>
</evidence>
<keyword evidence="5 6" id="KW-0472">Membrane</keyword>
<feature type="domain" description="Type II secretion system protein GspF" evidence="7">
    <location>
        <begin position="69"/>
        <end position="188"/>
    </location>
</feature>
<evidence type="ECO:0000256" key="5">
    <source>
        <dbReference type="ARBA" id="ARBA00023136"/>
    </source>
</evidence>
<dbReference type="InterPro" id="IPR018076">
    <property type="entry name" value="T2SS_GspF_dom"/>
</dbReference>
<dbReference type="Pfam" id="PF00482">
    <property type="entry name" value="T2SSF"/>
    <property type="match status" value="1"/>
</dbReference>
<dbReference type="AlphaFoldDB" id="A0A6J7HGP4"/>
<organism evidence="8">
    <name type="scientific">freshwater metagenome</name>
    <dbReference type="NCBI Taxonomy" id="449393"/>
    <lineage>
        <taxon>unclassified sequences</taxon>
        <taxon>metagenomes</taxon>
        <taxon>ecological metagenomes</taxon>
    </lineage>
</organism>
<name>A0A6J7HGP4_9ZZZZ</name>